<feature type="region of interest" description="Disordered" evidence="1">
    <location>
        <begin position="1"/>
        <end position="22"/>
    </location>
</feature>
<dbReference type="Proteomes" id="UP001651158">
    <property type="component" value="Unassembled WGS sequence"/>
</dbReference>
<comment type="caution">
    <text evidence="2">The sequence shown here is derived from an EMBL/GenBank/DDBJ whole genome shotgun (WGS) entry which is preliminary data.</text>
</comment>
<protein>
    <submittedName>
        <fullName evidence="2">Uncharacterized protein</fullName>
    </submittedName>
</protein>
<evidence type="ECO:0000256" key="1">
    <source>
        <dbReference type="SAM" id="MobiDB-lite"/>
    </source>
</evidence>
<keyword evidence="3" id="KW-1185">Reference proteome</keyword>
<proteinExistence type="predicted"/>
<feature type="region of interest" description="Disordered" evidence="1">
    <location>
        <begin position="80"/>
        <end position="102"/>
    </location>
</feature>
<evidence type="ECO:0000313" key="3">
    <source>
        <dbReference type="Proteomes" id="UP001651158"/>
    </source>
</evidence>
<organism evidence="2 3">
    <name type="scientific">Taenia crassiceps</name>
    <dbReference type="NCBI Taxonomy" id="6207"/>
    <lineage>
        <taxon>Eukaryota</taxon>
        <taxon>Metazoa</taxon>
        <taxon>Spiralia</taxon>
        <taxon>Lophotrochozoa</taxon>
        <taxon>Platyhelminthes</taxon>
        <taxon>Cestoda</taxon>
        <taxon>Eucestoda</taxon>
        <taxon>Cyclophyllidea</taxon>
        <taxon>Taeniidae</taxon>
        <taxon>Taenia</taxon>
    </lineage>
</organism>
<name>A0ABR4QAK9_9CEST</name>
<feature type="region of interest" description="Disordered" evidence="1">
    <location>
        <begin position="35"/>
        <end position="66"/>
    </location>
</feature>
<accession>A0ABR4QAK9</accession>
<feature type="compositionally biased region" description="Polar residues" evidence="1">
    <location>
        <begin position="46"/>
        <end position="66"/>
    </location>
</feature>
<sequence length="102" mass="11061">MSASSQFPPHKGLKPTVQWKNRKSTTLVEVSVRMPHPPASHRHGSANGSDESVSISGARSPHSLTQPILIPTPMHQIRRAPFHTPSSVPLEGGMIPLTDMVQ</sequence>
<dbReference type="EMBL" id="JAKROA010000005">
    <property type="protein sequence ID" value="KAL5106597.1"/>
    <property type="molecule type" value="Genomic_DNA"/>
</dbReference>
<gene>
    <name evidence="2" type="ORF">TcWFU_001580</name>
</gene>
<reference evidence="2 3" key="1">
    <citation type="journal article" date="2022" name="Front. Cell. Infect. Microbiol.">
        <title>The Genomes of Two Strains of Taenia crassiceps the Animal Model for the Study of Human Cysticercosis.</title>
        <authorList>
            <person name="Bobes R.J."/>
            <person name="Estrada K."/>
            <person name="Rios-Valencia D.G."/>
            <person name="Calderon-Gallegos A."/>
            <person name="de la Torre P."/>
            <person name="Carrero J.C."/>
            <person name="Sanchez-Flores A."/>
            <person name="Laclette J.P."/>
        </authorList>
    </citation>
    <scope>NUCLEOTIDE SEQUENCE [LARGE SCALE GENOMIC DNA]</scope>
    <source>
        <strain evidence="2">WFUcys</strain>
    </source>
</reference>
<evidence type="ECO:0000313" key="2">
    <source>
        <dbReference type="EMBL" id="KAL5106597.1"/>
    </source>
</evidence>